<keyword evidence="9 10" id="KW-0807">Transducer</keyword>
<evidence type="ECO:0000256" key="5">
    <source>
        <dbReference type="ARBA" id="ARBA00022725"/>
    </source>
</evidence>
<evidence type="ECO:0000256" key="9">
    <source>
        <dbReference type="ARBA" id="ARBA00023224"/>
    </source>
</evidence>
<proteinExistence type="evidence at transcript level"/>
<keyword evidence="5 10" id="KW-0552">Olfaction</keyword>
<sequence>MSIDEYVFTNQIILKLVGLYPTSVIRCLVCLLCMLLIVIPQVIQIYFNRYDLAVILETSSVLLTILLAMLKSIVWILNQNTMESLVRFMLTDYWKIAEILDDTHYFTTYAKSARKVTKSYLILIFNALLFFFSLPPIEMLIAKTNGALNVDKHFPFSATYPTFCYESFSFEVIYASQMIATIVCGLVILATDTLIATALLHTCGHFAILQKNLMKLNDDLDYIKHLTNNSKKLDEISRILRQKMFRLVKHHQIIIRFSDDMEKAFSPIMLLQVFASNLIICLVGLQVSTTLTDRYKLIQYSSYLLMALFQLLLFCWPGDNLIVQSSMVSKTAYSVNWYEASILIKAEILFIILRSQKPSCITAGKFYVMCLENFSTVLSTSLSYFTVLRSLN</sequence>
<reference evidence="11" key="1">
    <citation type="submission" date="2019-04" db="EMBL/GenBank/DDBJ databases">
        <authorList>
            <person name="Guo B."/>
            <person name="Lu P."/>
        </authorList>
    </citation>
    <scope>NUCLEOTIDE SEQUENCE</scope>
</reference>
<feature type="transmembrane region" description="Helical" evidence="10">
    <location>
        <begin position="53"/>
        <end position="77"/>
    </location>
</feature>
<keyword evidence="8 10" id="KW-0675">Receptor</keyword>
<evidence type="ECO:0000256" key="2">
    <source>
        <dbReference type="ARBA" id="ARBA00022475"/>
    </source>
</evidence>
<keyword evidence="3 10" id="KW-0716">Sensory transduction</keyword>
<dbReference type="InterPro" id="IPR004117">
    <property type="entry name" value="7tm6_olfct_rcpt"/>
</dbReference>
<dbReference type="EMBL" id="MK749046">
    <property type="protein sequence ID" value="QHN69143.1"/>
    <property type="molecule type" value="mRNA"/>
</dbReference>
<keyword evidence="6 10" id="KW-1133">Transmembrane helix</keyword>
<evidence type="ECO:0000256" key="6">
    <source>
        <dbReference type="ARBA" id="ARBA00022989"/>
    </source>
</evidence>
<feature type="transmembrane region" description="Helical" evidence="10">
    <location>
        <begin position="120"/>
        <end position="142"/>
    </location>
</feature>
<dbReference type="GO" id="GO:0005886">
    <property type="term" value="C:plasma membrane"/>
    <property type="evidence" value="ECO:0007669"/>
    <property type="project" value="UniProtKB-SubCell"/>
</dbReference>
<evidence type="ECO:0000256" key="8">
    <source>
        <dbReference type="ARBA" id="ARBA00023170"/>
    </source>
</evidence>
<protein>
    <recommendedName>
        <fullName evidence="10">Odorant receptor</fullName>
    </recommendedName>
</protein>
<keyword evidence="2" id="KW-1003">Cell membrane</keyword>
<feature type="transmembrane region" description="Helical" evidence="10">
    <location>
        <begin position="297"/>
        <end position="316"/>
    </location>
</feature>
<dbReference type="GO" id="GO:0005549">
    <property type="term" value="F:odorant binding"/>
    <property type="evidence" value="ECO:0007669"/>
    <property type="project" value="InterPro"/>
</dbReference>
<feature type="transmembrane region" description="Helical" evidence="10">
    <location>
        <begin position="264"/>
        <end position="285"/>
    </location>
</feature>
<dbReference type="Pfam" id="PF02949">
    <property type="entry name" value="7tm_6"/>
    <property type="match status" value="1"/>
</dbReference>
<name>A0A857N571_9HYME</name>
<dbReference type="GO" id="GO:0007165">
    <property type="term" value="P:signal transduction"/>
    <property type="evidence" value="ECO:0007669"/>
    <property type="project" value="UniProtKB-KW"/>
</dbReference>
<dbReference type="AlphaFoldDB" id="A0A857N571"/>
<accession>A0A857N571</accession>
<dbReference type="PANTHER" id="PTHR21137:SF35">
    <property type="entry name" value="ODORANT RECEPTOR 19A-RELATED"/>
    <property type="match status" value="1"/>
</dbReference>
<comment type="subcellular location">
    <subcellularLocation>
        <location evidence="1 10">Cell membrane</location>
        <topology evidence="1 10">Multi-pass membrane protein</topology>
    </subcellularLocation>
</comment>
<evidence type="ECO:0000256" key="7">
    <source>
        <dbReference type="ARBA" id="ARBA00023136"/>
    </source>
</evidence>
<organism evidence="11">
    <name type="scientific">Sirex nitobei</name>
    <dbReference type="NCBI Taxonomy" id="1602346"/>
    <lineage>
        <taxon>Eukaryota</taxon>
        <taxon>Metazoa</taxon>
        <taxon>Ecdysozoa</taxon>
        <taxon>Arthropoda</taxon>
        <taxon>Hexapoda</taxon>
        <taxon>Insecta</taxon>
        <taxon>Pterygota</taxon>
        <taxon>Neoptera</taxon>
        <taxon>Endopterygota</taxon>
        <taxon>Hymenoptera</taxon>
        <taxon>Siricoidea</taxon>
        <taxon>Siricidae</taxon>
        <taxon>Sirex</taxon>
    </lineage>
</organism>
<comment type="similarity">
    <text evidence="10">Belongs to the insect chemoreceptor superfamily. Heteromeric odorant receptor channel (TC 1.A.69) family.</text>
</comment>
<feature type="transmembrane region" description="Helical" evidence="10">
    <location>
        <begin position="178"/>
        <end position="200"/>
    </location>
</feature>
<evidence type="ECO:0000256" key="4">
    <source>
        <dbReference type="ARBA" id="ARBA00022692"/>
    </source>
</evidence>
<dbReference type="PANTHER" id="PTHR21137">
    <property type="entry name" value="ODORANT RECEPTOR"/>
    <property type="match status" value="1"/>
</dbReference>
<dbReference type="GO" id="GO:0004984">
    <property type="term" value="F:olfactory receptor activity"/>
    <property type="evidence" value="ECO:0007669"/>
    <property type="project" value="InterPro"/>
</dbReference>
<keyword evidence="4 10" id="KW-0812">Transmembrane</keyword>
<feature type="transmembrane region" description="Helical" evidence="10">
    <location>
        <begin position="24"/>
        <end position="47"/>
    </location>
</feature>
<evidence type="ECO:0000256" key="1">
    <source>
        <dbReference type="ARBA" id="ARBA00004651"/>
    </source>
</evidence>
<evidence type="ECO:0000256" key="3">
    <source>
        <dbReference type="ARBA" id="ARBA00022606"/>
    </source>
</evidence>
<comment type="caution">
    <text evidence="10">Lacks conserved residue(s) required for the propagation of feature annotation.</text>
</comment>
<evidence type="ECO:0000313" key="11">
    <source>
        <dbReference type="EMBL" id="QHN69143.1"/>
    </source>
</evidence>
<evidence type="ECO:0000256" key="10">
    <source>
        <dbReference type="RuleBase" id="RU351113"/>
    </source>
</evidence>
<keyword evidence="7 10" id="KW-0472">Membrane</keyword>